<keyword evidence="2" id="KW-1133">Transmembrane helix</keyword>
<organism evidence="3 4">
    <name type="scientific">Jiangella alba</name>
    <dbReference type="NCBI Taxonomy" id="561176"/>
    <lineage>
        <taxon>Bacteria</taxon>
        <taxon>Bacillati</taxon>
        <taxon>Actinomycetota</taxon>
        <taxon>Actinomycetes</taxon>
        <taxon>Jiangellales</taxon>
        <taxon>Jiangellaceae</taxon>
        <taxon>Jiangella</taxon>
    </lineage>
</organism>
<reference evidence="4" key="1">
    <citation type="submission" date="2016-10" db="EMBL/GenBank/DDBJ databases">
        <authorList>
            <person name="Varghese N."/>
            <person name="Submissions S."/>
        </authorList>
    </citation>
    <scope>NUCLEOTIDE SEQUENCE [LARGE SCALE GENOMIC DNA]</scope>
    <source>
        <strain evidence="4">DSM 45237</strain>
    </source>
</reference>
<name>A0A1H5PI07_9ACTN</name>
<feature type="transmembrane region" description="Helical" evidence="2">
    <location>
        <begin position="204"/>
        <end position="222"/>
    </location>
</feature>
<proteinExistence type="predicted"/>
<feature type="region of interest" description="Disordered" evidence="1">
    <location>
        <begin position="509"/>
        <end position="593"/>
    </location>
</feature>
<evidence type="ECO:0000313" key="3">
    <source>
        <dbReference type="EMBL" id="SEF13513.1"/>
    </source>
</evidence>
<evidence type="ECO:0008006" key="5">
    <source>
        <dbReference type="Google" id="ProtNLM"/>
    </source>
</evidence>
<feature type="transmembrane region" description="Helical" evidence="2">
    <location>
        <begin position="320"/>
        <end position="339"/>
    </location>
</feature>
<protein>
    <recommendedName>
        <fullName evidence="5">Glycosyltransferase RgtA/B/C/D-like domain-containing protein</fullName>
    </recommendedName>
</protein>
<feature type="transmembrane region" description="Helical" evidence="2">
    <location>
        <begin position="102"/>
        <end position="124"/>
    </location>
</feature>
<feature type="transmembrane region" description="Helical" evidence="2">
    <location>
        <begin position="369"/>
        <end position="390"/>
    </location>
</feature>
<feature type="transmembrane region" description="Helical" evidence="2">
    <location>
        <begin position="131"/>
        <end position="147"/>
    </location>
</feature>
<keyword evidence="2" id="KW-0472">Membrane</keyword>
<sequence>MGIGVIVVTERVVGTAEVTPRPAREGAGAGRPAGPAVALAGLLTLALHLLYVTGPLLSDEGGLAMVARWWGSGGEYLYGPQWVDRPPGLIATFWVANLLGPYGVRIVAGLLAAAFVLAAGWAGWAARGARAATWSAWAAFFLMNSPLTQTFALNGELVAATWTMAGVAAGIHAVRGRVSYRSAVALGALAGTAAAAAMLAKQNFADAAVFLLVLGLAEGLTGRVRRRRLLAVAGAAGAGFALPVAAAAGWAYTHTGLGDLVYAMYGFRVDASMVIARSAYAGPDSRLRELLGIALLSGIVTLAIAVVVAGRRQVRRCSPLFLACAAAGLVEVAGVALGGNYSPHYLIGLAPMLALAAGVLAVQPGRGRWLVRLFVVVPVVATLIVSPAAAVQVTRENTVQATGEWLERAAERGDSVAVLYTHANVVNASGLRPAYPYAWSLPVRTLDPQLTLLAATLTDPRRAPTWVVGWDALRTWDLDAHRVARALATDYVRFATVCDHPVWLRRGLDRTEPPDPCAGTGIQESSIESAGRPAMPGSLPVWTSSPGARSRSSARGRSSPAGPARSPGWSSPSGCSTGASAGASATTRRASST</sequence>
<keyword evidence="4" id="KW-1185">Reference proteome</keyword>
<dbReference type="EMBL" id="FNUC01000004">
    <property type="protein sequence ID" value="SEF13513.1"/>
    <property type="molecule type" value="Genomic_DNA"/>
</dbReference>
<feature type="transmembrane region" description="Helical" evidence="2">
    <location>
        <begin position="178"/>
        <end position="198"/>
    </location>
</feature>
<evidence type="ECO:0000256" key="2">
    <source>
        <dbReference type="SAM" id="Phobius"/>
    </source>
</evidence>
<dbReference type="AlphaFoldDB" id="A0A1H5PI07"/>
<evidence type="ECO:0000313" key="4">
    <source>
        <dbReference type="Proteomes" id="UP000181980"/>
    </source>
</evidence>
<feature type="transmembrane region" description="Helical" evidence="2">
    <location>
        <begin position="33"/>
        <end position="51"/>
    </location>
</feature>
<dbReference type="Proteomes" id="UP000181980">
    <property type="component" value="Unassembled WGS sequence"/>
</dbReference>
<keyword evidence="2" id="KW-0812">Transmembrane</keyword>
<feature type="transmembrane region" description="Helical" evidence="2">
    <location>
        <begin position="345"/>
        <end position="362"/>
    </location>
</feature>
<feature type="compositionally biased region" description="Low complexity" evidence="1">
    <location>
        <begin position="544"/>
        <end position="593"/>
    </location>
</feature>
<accession>A0A1H5PI07</accession>
<feature type="transmembrane region" description="Helical" evidence="2">
    <location>
        <begin position="229"/>
        <end position="252"/>
    </location>
</feature>
<dbReference type="STRING" id="561176.SAMN04488561_4402"/>
<evidence type="ECO:0000256" key="1">
    <source>
        <dbReference type="SAM" id="MobiDB-lite"/>
    </source>
</evidence>
<gene>
    <name evidence="3" type="ORF">SAMN04488561_4402</name>
</gene>
<feature type="transmembrane region" description="Helical" evidence="2">
    <location>
        <begin position="153"/>
        <end position="171"/>
    </location>
</feature>
<feature type="transmembrane region" description="Helical" evidence="2">
    <location>
        <begin position="290"/>
        <end position="308"/>
    </location>
</feature>